<sequence length="190" mass="21068">MGTNRTRFQFPNQRRRRYPVFIRDDGAGEGGGAAAQELHRHGGRVPRPRAQEQQQQEQDHAAGGPDVHSMGFFFTLNGIAMGQTTVVMTESAVRAGLRGVLDVAERSGITEIMAAAPVVVGMTREMRQHWRLLPALEHAICGGAQLPDSAAKQFRRRFLHLDLCMKNKSSNVSDPDPLHLIRESFESKEA</sequence>
<evidence type="ECO:0000256" key="1">
    <source>
        <dbReference type="SAM" id="MobiDB-lite"/>
    </source>
</evidence>
<dbReference type="Gramene" id="KQK16257">
    <property type="protein sequence ID" value="KQK16257"/>
    <property type="gene ID" value="BRADI_1g27820v3"/>
</dbReference>
<dbReference type="STRING" id="15368.I1GUG6"/>
<dbReference type="Pfam" id="PF00501">
    <property type="entry name" value="AMP-binding"/>
    <property type="match status" value="1"/>
</dbReference>
<proteinExistence type="predicted"/>
<dbReference type="SUPFAM" id="SSF56801">
    <property type="entry name" value="Acetyl-CoA synthetase-like"/>
    <property type="match status" value="1"/>
</dbReference>
<reference evidence="4" key="3">
    <citation type="submission" date="2018-08" db="UniProtKB">
        <authorList>
            <consortium name="EnsemblPlants"/>
        </authorList>
    </citation>
    <scope>IDENTIFICATION</scope>
    <source>
        <strain evidence="4">cv. Bd21</strain>
    </source>
</reference>
<evidence type="ECO:0000259" key="2">
    <source>
        <dbReference type="Pfam" id="PF00501"/>
    </source>
</evidence>
<dbReference type="InParanoid" id="I1GUG6"/>
<protein>
    <recommendedName>
        <fullName evidence="2">AMP-dependent synthetase/ligase domain-containing protein</fullName>
    </recommendedName>
</protein>
<gene>
    <name evidence="3" type="ORF">BRADI_1g27820v3</name>
</gene>
<dbReference type="GO" id="GO:0016405">
    <property type="term" value="F:CoA-ligase activity"/>
    <property type="evidence" value="ECO:0000318"/>
    <property type="project" value="GO_Central"/>
</dbReference>
<dbReference type="InterPro" id="IPR000873">
    <property type="entry name" value="AMP-dep_synth/lig_dom"/>
</dbReference>
<dbReference type="eggNOG" id="KOG1176">
    <property type="taxonomic scope" value="Eukaryota"/>
</dbReference>
<accession>I1GUG6</accession>
<dbReference type="Proteomes" id="UP000008810">
    <property type="component" value="Chromosome 1"/>
</dbReference>
<reference evidence="3" key="2">
    <citation type="submission" date="2017-06" db="EMBL/GenBank/DDBJ databases">
        <title>WGS assembly of Brachypodium distachyon.</title>
        <authorList>
            <consortium name="The International Brachypodium Initiative"/>
            <person name="Lucas S."/>
            <person name="Harmon-Smith M."/>
            <person name="Lail K."/>
            <person name="Tice H."/>
            <person name="Grimwood J."/>
            <person name="Bruce D."/>
            <person name="Barry K."/>
            <person name="Shu S."/>
            <person name="Lindquist E."/>
            <person name="Wang M."/>
            <person name="Pitluck S."/>
            <person name="Vogel J.P."/>
            <person name="Garvin D.F."/>
            <person name="Mockler T.C."/>
            <person name="Schmutz J."/>
            <person name="Rokhsar D."/>
            <person name="Bevan M.W."/>
        </authorList>
    </citation>
    <scope>NUCLEOTIDE SEQUENCE</scope>
    <source>
        <strain evidence="3">Bd21</strain>
    </source>
</reference>
<dbReference type="EnsemblPlants" id="KQK16257">
    <property type="protein sequence ID" value="KQK16257"/>
    <property type="gene ID" value="BRADI_1g27820v3"/>
</dbReference>
<reference evidence="3 4" key="1">
    <citation type="journal article" date="2010" name="Nature">
        <title>Genome sequencing and analysis of the model grass Brachypodium distachyon.</title>
        <authorList>
            <consortium name="International Brachypodium Initiative"/>
        </authorList>
    </citation>
    <scope>NUCLEOTIDE SEQUENCE [LARGE SCALE GENOMIC DNA]</scope>
    <source>
        <strain evidence="3 4">Bd21</strain>
    </source>
</reference>
<dbReference type="HOGENOM" id="CLU_1429864_0_0_1"/>
<name>I1GUG6_BRADI</name>
<evidence type="ECO:0000313" key="5">
    <source>
        <dbReference type="Proteomes" id="UP000008810"/>
    </source>
</evidence>
<dbReference type="AlphaFoldDB" id="I1GUG6"/>
<dbReference type="Gene3D" id="3.40.50.980">
    <property type="match status" value="1"/>
</dbReference>
<feature type="domain" description="AMP-dependent synthetase/ligase" evidence="2">
    <location>
        <begin position="64"/>
        <end position="159"/>
    </location>
</feature>
<dbReference type="OrthoDB" id="10253869at2759"/>
<feature type="region of interest" description="Disordered" evidence="1">
    <location>
        <begin position="23"/>
        <end position="64"/>
    </location>
</feature>
<evidence type="ECO:0000313" key="3">
    <source>
        <dbReference type="EMBL" id="KQK16257.1"/>
    </source>
</evidence>
<evidence type="ECO:0000313" key="4">
    <source>
        <dbReference type="EnsemblPlants" id="KQK16257"/>
    </source>
</evidence>
<organism evidence="3">
    <name type="scientific">Brachypodium distachyon</name>
    <name type="common">Purple false brome</name>
    <name type="synonym">Trachynia distachya</name>
    <dbReference type="NCBI Taxonomy" id="15368"/>
    <lineage>
        <taxon>Eukaryota</taxon>
        <taxon>Viridiplantae</taxon>
        <taxon>Streptophyta</taxon>
        <taxon>Embryophyta</taxon>
        <taxon>Tracheophyta</taxon>
        <taxon>Spermatophyta</taxon>
        <taxon>Magnoliopsida</taxon>
        <taxon>Liliopsida</taxon>
        <taxon>Poales</taxon>
        <taxon>Poaceae</taxon>
        <taxon>BOP clade</taxon>
        <taxon>Pooideae</taxon>
        <taxon>Stipodae</taxon>
        <taxon>Brachypodieae</taxon>
        <taxon>Brachypodium</taxon>
    </lineage>
</organism>
<dbReference type="EMBL" id="CM000880">
    <property type="protein sequence ID" value="KQK16257.1"/>
    <property type="molecule type" value="Genomic_DNA"/>
</dbReference>
<keyword evidence="5" id="KW-1185">Reference proteome</keyword>